<evidence type="ECO:0000313" key="1">
    <source>
        <dbReference type="EMBL" id="OWR03740.1"/>
    </source>
</evidence>
<name>A0A254N7P0_9BURK</name>
<dbReference type="AlphaFoldDB" id="A0A254N7P0"/>
<dbReference type="RefSeq" id="WP_088483979.1">
    <property type="nucleotide sequence ID" value="NZ_NISI01000005.1"/>
</dbReference>
<dbReference type="OrthoDB" id="9944713at2"/>
<gene>
    <name evidence="1" type="ORF">CDO81_14765</name>
</gene>
<keyword evidence="2" id="KW-1185">Reference proteome</keyword>
<evidence type="ECO:0000313" key="2">
    <source>
        <dbReference type="Proteomes" id="UP000197446"/>
    </source>
</evidence>
<dbReference type="EMBL" id="NISI01000005">
    <property type="protein sequence ID" value="OWR03740.1"/>
    <property type="molecule type" value="Genomic_DNA"/>
</dbReference>
<protein>
    <submittedName>
        <fullName evidence="1">Uncharacterized protein</fullName>
    </submittedName>
</protein>
<reference evidence="1 2" key="1">
    <citation type="journal article" date="2007" name="Int. J. Syst. Evol. Microbiol.">
        <title>Description of Pelomonas aquatica sp. nov. and Pelomonas puraquae sp. nov., isolated from industrial and haemodialysis water.</title>
        <authorList>
            <person name="Gomila M."/>
            <person name="Bowien B."/>
            <person name="Falsen E."/>
            <person name="Moore E.R."/>
            <person name="Lalucat J."/>
        </authorList>
    </citation>
    <scope>NUCLEOTIDE SEQUENCE [LARGE SCALE GENOMIC DNA]</scope>
    <source>
        <strain evidence="1 2">CCUG 52769</strain>
    </source>
</reference>
<organism evidence="1 2">
    <name type="scientific">Roseateles puraquae</name>
    <dbReference type="NCBI Taxonomy" id="431059"/>
    <lineage>
        <taxon>Bacteria</taxon>
        <taxon>Pseudomonadati</taxon>
        <taxon>Pseudomonadota</taxon>
        <taxon>Betaproteobacteria</taxon>
        <taxon>Burkholderiales</taxon>
        <taxon>Sphaerotilaceae</taxon>
        <taxon>Roseateles</taxon>
    </lineage>
</organism>
<proteinExistence type="predicted"/>
<accession>A0A254N7P0</accession>
<dbReference type="Proteomes" id="UP000197446">
    <property type="component" value="Unassembled WGS sequence"/>
</dbReference>
<comment type="caution">
    <text evidence="1">The sequence shown here is derived from an EMBL/GenBank/DDBJ whole genome shotgun (WGS) entry which is preliminary data.</text>
</comment>
<sequence length="147" mass="15902">MSDTDVRPPALSTYQVIPYLKTGHHLQCTYLNQRGDPVDRDNLNSRGQGCNTDFVCLQSMAGVVPAVEPPDGRPLDGIRLLAAVVKTLYENTSLPNVIPADSHQRVVLPVLPGTRRGVILVYERIVDGQVVGLVASTDPEIKNSTSA</sequence>